<dbReference type="EMBL" id="SPUK01000002">
    <property type="protein sequence ID" value="TQV99335.1"/>
    <property type="molecule type" value="Genomic_DNA"/>
</dbReference>
<accession>A0A545VC82</accession>
<evidence type="ECO:0000313" key="3">
    <source>
        <dbReference type="Proteomes" id="UP000315783"/>
    </source>
</evidence>
<evidence type="ECO:0000256" key="1">
    <source>
        <dbReference type="SAM" id="MobiDB-lite"/>
    </source>
</evidence>
<dbReference type="Proteomes" id="UP000315783">
    <property type="component" value="Unassembled WGS sequence"/>
</dbReference>
<protein>
    <submittedName>
        <fullName evidence="2">Uncharacterized protein</fullName>
    </submittedName>
</protein>
<keyword evidence="3" id="KW-1185">Reference proteome</keyword>
<feature type="region of interest" description="Disordered" evidence="1">
    <location>
        <begin position="595"/>
        <end position="633"/>
    </location>
</feature>
<dbReference type="AlphaFoldDB" id="A0A545VC82"/>
<reference evidence="2 3" key="1">
    <citation type="journal article" date="2019" name="Appl. Microbiol. Biotechnol.">
        <title>Genome sequence of Isaria javanica and comparative genome analysis insights into family S53 peptidase evolution in fungal entomopathogens.</title>
        <authorList>
            <person name="Lin R."/>
            <person name="Zhang X."/>
            <person name="Xin B."/>
            <person name="Zou M."/>
            <person name="Gao Y."/>
            <person name="Qin F."/>
            <person name="Hu Q."/>
            <person name="Xie B."/>
            <person name="Cheng X."/>
        </authorList>
    </citation>
    <scope>NUCLEOTIDE SEQUENCE [LARGE SCALE GENOMIC DNA]</scope>
    <source>
        <strain evidence="2 3">IJ1G</strain>
    </source>
</reference>
<evidence type="ECO:0000313" key="2">
    <source>
        <dbReference type="EMBL" id="TQV99335.1"/>
    </source>
</evidence>
<proteinExistence type="predicted"/>
<sequence>MLPGALEIEERWLHQEIGRLRELLRIDNLSCSKHHCEFTKAIQSRLRSFDHNERIHTSLFQCPSLQWAGSNAFYSLNPRKAILEATRVVFRDELRDGGIYYECSMHGIVALDQVEKHRIVLINTVKREMSAAMMDVTQPSLLDELHNAATLHYGLFHMGFRAAILVHSLDPRLHTPKEQIMAKLNALFPPIAAANLDLALSLSLYSNGLRENIRFSVYEHLMLDNTTDMTKWRALQTRLFSWCSIPSYSEARGALLRYNEEFKKMEILCLSTLHSLGCRGSSSCASETPAESPFLTSSSRSSAFPSPNSSSLFAGDKSDFEASVQSSHFSIASGQSLSSQTWCAAQRSPLLRGMPGREISAAKTDGAAFAGDVDAAPILTYPNDLSRHDFASSPAIHDGIDRRRFHNGARTAERIADNPFQDTTPPSYRATRSEASSLCVLSGDLGTGAKAQPSRETSPPRTTEPKNLGLILQPSTPPHSSAIAAQRPHYHRLAQEARIVSPVVTRKVGTLVAGRSVMSLRAHSEDFSLPDAAEEERALRPPPLHVVRRRPHATVAAAAGCGLRERDTTRRNLFRSSTDDGDDGWYGLLRHLGNGAPLSNEEQPTPWSPLYHGRTRHRRGSSSPPETPSTQRQSLALSYLSLTPTTMHLAGSSDEAEEEHSGFSPRHRQVGSTHQPLPDSPTLPAVGPQLILRCTPRRASHGSL</sequence>
<organism evidence="2 3">
    <name type="scientific">Cordyceps javanica</name>
    <dbReference type="NCBI Taxonomy" id="43265"/>
    <lineage>
        <taxon>Eukaryota</taxon>
        <taxon>Fungi</taxon>
        <taxon>Dikarya</taxon>
        <taxon>Ascomycota</taxon>
        <taxon>Pezizomycotina</taxon>
        <taxon>Sordariomycetes</taxon>
        <taxon>Hypocreomycetidae</taxon>
        <taxon>Hypocreales</taxon>
        <taxon>Cordycipitaceae</taxon>
        <taxon>Cordyceps</taxon>
    </lineage>
</organism>
<name>A0A545VC82_9HYPO</name>
<comment type="caution">
    <text evidence="2">The sequence shown here is derived from an EMBL/GenBank/DDBJ whole genome shotgun (WGS) entry which is preliminary data.</text>
</comment>
<feature type="region of interest" description="Disordered" evidence="1">
    <location>
        <begin position="410"/>
        <end position="482"/>
    </location>
</feature>
<gene>
    <name evidence="2" type="ORF">IF1G_01550</name>
</gene>
<feature type="region of interest" description="Disordered" evidence="1">
    <location>
        <begin position="649"/>
        <end position="689"/>
    </location>
</feature>
<dbReference type="STRING" id="43265.A0A545VC82"/>